<feature type="transmembrane region" description="Helical" evidence="9">
    <location>
        <begin position="163"/>
        <end position="184"/>
    </location>
</feature>
<evidence type="ECO:0000313" key="11">
    <source>
        <dbReference type="Proteomes" id="UP000663845"/>
    </source>
</evidence>
<reference evidence="10" key="1">
    <citation type="submission" date="2021-02" db="EMBL/GenBank/DDBJ databases">
        <authorList>
            <person name="Nowell W R."/>
        </authorList>
    </citation>
    <scope>NUCLEOTIDE SEQUENCE</scope>
</reference>
<protein>
    <submittedName>
        <fullName evidence="10">Uncharacterized protein</fullName>
    </submittedName>
</protein>
<dbReference type="AlphaFoldDB" id="A0A813UGJ8"/>
<dbReference type="Pfam" id="PF00106">
    <property type="entry name" value="adh_short"/>
    <property type="match status" value="1"/>
</dbReference>
<evidence type="ECO:0000256" key="1">
    <source>
        <dbReference type="ARBA" id="ARBA00004477"/>
    </source>
</evidence>
<evidence type="ECO:0000256" key="5">
    <source>
        <dbReference type="ARBA" id="ARBA00022824"/>
    </source>
</evidence>
<evidence type="ECO:0000256" key="2">
    <source>
        <dbReference type="ARBA" id="ARBA00022676"/>
    </source>
</evidence>
<keyword evidence="7" id="KW-0560">Oxidoreductase</keyword>
<organism evidence="10 11">
    <name type="scientific">Adineta steineri</name>
    <dbReference type="NCBI Taxonomy" id="433720"/>
    <lineage>
        <taxon>Eukaryota</taxon>
        <taxon>Metazoa</taxon>
        <taxon>Spiralia</taxon>
        <taxon>Gnathifera</taxon>
        <taxon>Rotifera</taxon>
        <taxon>Eurotatoria</taxon>
        <taxon>Bdelloidea</taxon>
        <taxon>Adinetida</taxon>
        <taxon>Adinetidae</taxon>
        <taxon>Adineta</taxon>
    </lineage>
</organism>
<keyword evidence="6 9" id="KW-1133">Transmembrane helix</keyword>
<dbReference type="Proteomes" id="UP000663845">
    <property type="component" value="Unassembled WGS sequence"/>
</dbReference>
<dbReference type="PANTHER" id="PTHR43157">
    <property type="entry name" value="PHOSPHATIDYLINOSITOL-GLYCAN BIOSYNTHESIS CLASS F PROTEIN-RELATED"/>
    <property type="match status" value="1"/>
</dbReference>
<comment type="caution">
    <text evidence="10">The sequence shown here is derived from an EMBL/GenBank/DDBJ whole genome shotgun (WGS) entry which is preliminary data.</text>
</comment>
<dbReference type="Pfam" id="PF03901">
    <property type="entry name" value="Glyco_transf_22"/>
    <property type="match status" value="1"/>
</dbReference>
<evidence type="ECO:0000256" key="9">
    <source>
        <dbReference type="SAM" id="Phobius"/>
    </source>
</evidence>
<evidence type="ECO:0000313" key="10">
    <source>
        <dbReference type="EMBL" id="CAF0827383.1"/>
    </source>
</evidence>
<dbReference type="InterPro" id="IPR002347">
    <property type="entry name" value="SDR_fam"/>
</dbReference>
<feature type="transmembrane region" description="Helical" evidence="9">
    <location>
        <begin position="98"/>
        <end position="118"/>
    </location>
</feature>
<comment type="subcellular location">
    <subcellularLocation>
        <location evidence="1">Endoplasmic reticulum membrane</location>
        <topology evidence="1">Multi-pass membrane protein</topology>
    </subcellularLocation>
</comment>
<keyword evidence="5" id="KW-0256">Endoplasmic reticulum</keyword>
<sequence length="465" mass="52958">MKSTTVAQQSGDTNVTQKVKRTICVPSFLTKYTYQSEFIWYFIGVIIRIIWSLIYPQQGYIHPDEFFQGPEVVFDDIFQTNLTRTHEFNPIAPLRSVAILYLLYGLPVSILSWLSSLLHWSSIPFHLKLIFPRATILSLSLCSDILFYRLIKNFYPNFKSKQYGIIMNYYGIAHILVVFFTRTLSNSFEAFLFLALIYLITVNVSSLLTIIMNTSEHKTIVLNRHLILTSSLIGCICSLECDLSSIESIKRFADDINQNEKSLHLLINNAGVMWHPSKLTKDGFEQHLGVNYLGHFLLTNLLIEKLSKCSPSRIVNVTSPMYKRGQIDFDDLNISKKVFNPKIAYEQASLAIVLATQEFCRQYPGSGVIANCVNPGITRTEIARHTIDKSIISRVIIGPALKAFMKTPMQGAQGVIQCALDPQLEGQCGKYFNDMKEEAIAPNATNEKEAKRLWLISERWTRLNK</sequence>
<evidence type="ECO:0000256" key="3">
    <source>
        <dbReference type="ARBA" id="ARBA00022679"/>
    </source>
</evidence>
<dbReference type="PANTHER" id="PTHR43157:SF31">
    <property type="entry name" value="PHOSPHATIDYLINOSITOL-GLYCAN BIOSYNTHESIS CLASS F PROTEIN"/>
    <property type="match status" value="1"/>
</dbReference>
<evidence type="ECO:0000256" key="7">
    <source>
        <dbReference type="ARBA" id="ARBA00023002"/>
    </source>
</evidence>
<dbReference type="GO" id="GO:0005789">
    <property type="term" value="C:endoplasmic reticulum membrane"/>
    <property type="evidence" value="ECO:0007669"/>
    <property type="project" value="UniProtKB-SubCell"/>
</dbReference>
<dbReference type="GO" id="GO:0016757">
    <property type="term" value="F:glycosyltransferase activity"/>
    <property type="evidence" value="ECO:0007669"/>
    <property type="project" value="UniProtKB-KW"/>
</dbReference>
<feature type="transmembrane region" description="Helical" evidence="9">
    <location>
        <begin position="130"/>
        <end position="151"/>
    </location>
</feature>
<feature type="transmembrane region" description="Helical" evidence="9">
    <location>
        <begin position="190"/>
        <end position="211"/>
    </location>
</feature>
<dbReference type="InterPro" id="IPR005599">
    <property type="entry name" value="GPI_mannosylTrfase"/>
</dbReference>
<evidence type="ECO:0000256" key="6">
    <source>
        <dbReference type="ARBA" id="ARBA00022989"/>
    </source>
</evidence>
<dbReference type="GO" id="GO:0016491">
    <property type="term" value="F:oxidoreductase activity"/>
    <property type="evidence" value="ECO:0007669"/>
    <property type="project" value="UniProtKB-KW"/>
</dbReference>
<keyword evidence="4 9" id="KW-0812">Transmembrane</keyword>
<name>A0A813UGJ8_9BILA</name>
<proteinExistence type="predicted"/>
<dbReference type="SUPFAM" id="SSF51735">
    <property type="entry name" value="NAD(P)-binding Rossmann-fold domains"/>
    <property type="match status" value="1"/>
</dbReference>
<feature type="transmembrane region" description="Helical" evidence="9">
    <location>
        <begin position="38"/>
        <end position="55"/>
    </location>
</feature>
<keyword evidence="3" id="KW-0808">Transferase</keyword>
<dbReference type="Gene3D" id="3.40.50.720">
    <property type="entry name" value="NAD(P)-binding Rossmann-like Domain"/>
    <property type="match status" value="1"/>
</dbReference>
<dbReference type="EMBL" id="CAJNOG010000042">
    <property type="protein sequence ID" value="CAF0827383.1"/>
    <property type="molecule type" value="Genomic_DNA"/>
</dbReference>
<keyword evidence="2" id="KW-0328">Glycosyltransferase</keyword>
<keyword evidence="8 9" id="KW-0472">Membrane</keyword>
<evidence type="ECO:0000256" key="4">
    <source>
        <dbReference type="ARBA" id="ARBA00022692"/>
    </source>
</evidence>
<accession>A0A813UGJ8</accession>
<dbReference type="InterPro" id="IPR036291">
    <property type="entry name" value="NAD(P)-bd_dom_sf"/>
</dbReference>
<gene>
    <name evidence="10" type="ORF">JYZ213_LOCUS6645</name>
</gene>
<evidence type="ECO:0000256" key="8">
    <source>
        <dbReference type="ARBA" id="ARBA00023136"/>
    </source>
</evidence>